<protein>
    <submittedName>
        <fullName evidence="1">Uncharacterized protein</fullName>
    </submittedName>
</protein>
<gene>
    <name evidence="1" type="ORF">AVEN_106323_1</name>
</gene>
<evidence type="ECO:0000313" key="2">
    <source>
        <dbReference type="Proteomes" id="UP000499080"/>
    </source>
</evidence>
<comment type="caution">
    <text evidence="1">The sequence shown here is derived from an EMBL/GenBank/DDBJ whole genome shotgun (WGS) entry which is preliminary data.</text>
</comment>
<evidence type="ECO:0000313" key="1">
    <source>
        <dbReference type="EMBL" id="GBL82787.1"/>
    </source>
</evidence>
<keyword evidence="2" id="KW-1185">Reference proteome</keyword>
<name>A0A4Y2ATE8_ARAVE</name>
<dbReference type="EMBL" id="BGPR01000030">
    <property type="protein sequence ID" value="GBL82787.1"/>
    <property type="molecule type" value="Genomic_DNA"/>
</dbReference>
<sequence>MITICNFHQWFCFLVTRASPKCPSDKIFTVKYESHDSPQLIVKPLYSNVSHVKNLAILLFSSASFVLYDLQLRCQPIRRYGRGDAVPAVERTWLRSRKTYLSQPDFTEDLQCLWSGAR</sequence>
<accession>A0A4Y2ATE8</accession>
<dbReference type="Proteomes" id="UP000499080">
    <property type="component" value="Unassembled WGS sequence"/>
</dbReference>
<reference evidence="1 2" key="1">
    <citation type="journal article" date="2019" name="Sci. Rep.">
        <title>Orb-weaving spider Araneus ventricosus genome elucidates the spidroin gene catalogue.</title>
        <authorList>
            <person name="Kono N."/>
            <person name="Nakamura H."/>
            <person name="Ohtoshi R."/>
            <person name="Moran D.A.P."/>
            <person name="Shinohara A."/>
            <person name="Yoshida Y."/>
            <person name="Fujiwara M."/>
            <person name="Mori M."/>
            <person name="Tomita M."/>
            <person name="Arakawa K."/>
        </authorList>
    </citation>
    <scope>NUCLEOTIDE SEQUENCE [LARGE SCALE GENOMIC DNA]</scope>
</reference>
<dbReference type="AlphaFoldDB" id="A0A4Y2ATE8"/>
<proteinExistence type="predicted"/>
<organism evidence="1 2">
    <name type="scientific">Araneus ventricosus</name>
    <name type="common">Orbweaver spider</name>
    <name type="synonym">Epeira ventricosa</name>
    <dbReference type="NCBI Taxonomy" id="182803"/>
    <lineage>
        <taxon>Eukaryota</taxon>
        <taxon>Metazoa</taxon>
        <taxon>Ecdysozoa</taxon>
        <taxon>Arthropoda</taxon>
        <taxon>Chelicerata</taxon>
        <taxon>Arachnida</taxon>
        <taxon>Araneae</taxon>
        <taxon>Araneomorphae</taxon>
        <taxon>Entelegynae</taxon>
        <taxon>Araneoidea</taxon>
        <taxon>Araneidae</taxon>
        <taxon>Araneus</taxon>
    </lineage>
</organism>